<name>A0A4R6UKX3_9GAMM</name>
<reference evidence="3 4" key="1">
    <citation type="submission" date="2019-03" db="EMBL/GenBank/DDBJ databases">
        <title>Genomic Encyclopedia of Type Strains, Phase IV (KMG-IV): sequencing the most valuable type-strain genomes for metagenomic binning, comparative biology and taxonomic classification.</title>
        <authorList>
            <person name="Goeker M."/>
        </authorList>
    </citation>
    <scope>NUCLEOTIDE SEQUENCE [LARGE SCALE GENOMIC DNA]</scope>
    <source>
        <strain evidence="3 4">DSM 103792</strain>
    </source>
</reference>
<protein>
    <submittedName>
        <fullName evidence="3">Uncharacterized protein DUF3999</fullName>
    </submittedName>
</protein>
<keyword evidence="4" id="KW-1185">Reference proteome</keyword>
<evidence type="ECO:0000313" key="3">
    <source>
        <dbReference type="EMBL" id="TDQ47638.1"/>
    </source>
</evidence>
<evidence type="ECO:0000256" key="2">
    <source>
        <dbReference type="SAM" id="SignalP"/>
    </source>
</evidence>
<dbReference type="Proteomes" id="UP000295375">
    <property type="component" value="Unassembled WGS sequence"/>
</dbReference>
<gene>
    <name evidence="3" type="ORF">EV696_10941</name>
</gene>
<keyword evidence="1" id="KW-0472">Membrane</keyword>
<dbReference type="OrthoDB" id="5695998at2"/>
<dbReference type="Pfam" id="PF13163">
    <property type="entry name" value="DUF3999"/>
    <property type="match status" value="1"/>
</dbReference>
<dbReference type="InterPro" id="IPR025060">
    <property type="entry name" value="DUF3999"/>
</dbReference>
<keyword evidence="1" id="KW-1133">Transmembrane helix</keyword>
<feature type="transmembrane region" description="Helical" evidence="1">
    <location>
        <begin position="436"/>
        <end position="457"/>
    </location>
</feature>
<organism evidence="3 4">
    <name type="scientific">Permianibacter aggregans</name>
    <dbReference type="NCBI Taxonomy" id="1510150"/>
    <lineage>
        <taxon>Bacteria</taxon>
        <taxon>Pseudomonadati</taxon>
        <taxon>Pseudomonadota</taxon>
        <taxon>Gammaproteobacteria</taxon>
        <taxon>Pseudomonadales</taxon>
        <taxon>Pseudomonadaceae</taxon>
        <taxon>Permianibacter</taxon>
    </lineage>
</organism>
<sequence length="464" mass="52778">MNRLFFSGKIAMFGLASLLSHVTSHAEETVVFIIDTDQQALLQAEVTPDWFGLDLGERWSHLQVKDQLGNPVPFRFVQKKPVPDLIADDIALPVFLLTTNETPTNTSLPPAMIRVTPNSIEVRTEAAQQTGANSTTEYLIDLRDIEQRPSQLRFNWQGDESNRIYSLNVYYGNDLQHWQHAGRFALTRLLANDTMLEKNHLDLPAQAATHDYLKVQFEPESPIVLNSIIGHHQRYQQTKSATMAWTVNGHAADHQVRATSSRQRRRDDVPVTAWEYPRQERAPANTVFIDFGQRGFIGDLRLLSKNENDQDWREVFNGTWHHIRHQEQWYSSSAIALSQGSARHWRIEVDDSEATAHPPSLCFHAPRWQFQFLANGHSPYLLIRTDDANHRSISAMQEIFDSLDIGSDAPATTVQVQAQVAAITAPEEAPRNLRHIILWSLLIGASVIMLYAVFRLFRQAPKAD</sequence>
<feature type="chain" id="PRO_5020546103" evidence="2">
    <location>
        <begin position="27"/>
        <end position="464"/>
    </location>
</feature>
<evidence type="ECO:0000256" key="1">
    <source>
        <dbReference type="SAM" id="Phobius"/>
    </source>
</evidence>
<keyword evidence="1" id="KW-0812">Transmembrane</keyword>
<accession>A0A4R6UKX3</accession>
<comment type="caution">
    <text evidence="3">The sequence shown here is derived from an EMBL/GenBank/DDBJ whole genome shotgun (WGS) entry which is preliminary data.</text>
</comment>
<keyword evidence="2" id="KW-0732">Signal</keyword>
<evidence type="ECO:0000313" key="4">
    <source>
        <dbReference type="Proteomes" id="UP000295375"/>
    </source>
</evidence>
<dbReference type="EMBL" id="SNYM01000009">
    <property type="protein sequence ID" value="TDQ47638.1"/>
    <property type="molecule type" value="Genomic_DNA"/>
</dbReference>
<feature type="signal peptide" evidence="2">
    <location>
        <begin position="1"/>
        <end position="26"/>
    </location>
</feature>
<proteinExistence type="predicted"/>
<dbReference type="AlphaFoldDB" id="A0A4R6UKX3"/>
<dbReference type="RefSeq" id="WP_133590811.1">
    <property type="nucleotide sequence ID" value="NZ_CP037953.1"/>
</dbReference>